<accession>A0ABU3WX31</accession>
<name>A0ABU3WX31_9NOCA</name>
<proteinExistence type="predicted"/>
<protein>
    <submittedName>
        <fullName evidence="1">Uncharacterized protein</fullName>
    </submittedName>
</protein>
<organism evidence="1 2">
    <name type="scientific">Rhodococcus zopfii</name>
    <dbReference type="NCBI Taxonomy" id="43772"/>
    <lineage>
        <taxon>Bacteria</taxon>
        <taxon>Bacillati</taxon>
        <taxon>Actinomycetota</taxon>
        <taxon>Actinomycetes</taxon>
        <taxon>Mycobacteriales</taxon>
        <taxon>Nocardiaceae</taxon>
        <taxon>Rhodococcus</taxon>
    </lineage>
</organism>
<evidence type="ECO:0000313" key="1">
    <source>
        <dbReference type="EMBL" id="MDV2478561.1"/>
    </source>
</evidence>
<gene>
    <name evidence="1" type="ORF">F8M49_29810</name>
</gene>
<dbReference type="Proteomes" id="UP001275440">
    <property type="component" value="Unassembled WGS sequence"/>
</dbReference>
<keyword evidence="2" id="KW-1185">Reference proteome</keyword>
<comment type="caution">
    <text evidence="1">The sequence shown here is derived from an EMBL/GenBank/DDBJ whole genome shotgun (WGS) entry which is preliminary data.</text>
</comment>
<dbReference type="EMBL" id="WBMO01000005">
    <property type="protein sequence ID" value="MDV2478561.1"/>
    <property type="molecule type" value="Genomic_DNA"/>
</dbReference>
<sequence>MTTLWMIEDLEPWPDEPKVGQVCEPTTYWVTPEMMDLPAELVCTIPARVEAIETGDRVERMAHLHDVFTTMLPAGLDATGDTMLTGCLMWDRYLWTDFRTQPAGRVLVTERVPLIQRSTRSTVEQPGWYTSSYEGPRIMHRASTIPEGHDVVAYALSVRLL</sequence>
<evidence type="ECO:0000313" key="2">
    <source>
        <dbReference type="Proteomes" id="UP001275440"/>
    </source>
</evidence>
<reference evidence="1 2" key="1">
    <citation type="submission" date="2019-10" db="EMBL/GenBank/DDBJ databases">
        <title>Draft Genome Assembly of Rhodococcus zopfii DSM44189.</title>
        <authorList>
            <person name="Sutton J.M."/>
            <person name="Akob D.M."/>
            <person name="Bushman T.J."/>
        </authorList>
    </citation>
    <scope>NUCLEOTIDE SEQUENCE [LARGE SCALE GENOMIC DNA]</scope>
    <source>
        <strain evidence="1 2">DSM 44189</strain>
    </source>
</reference>